<dbReference type="EMBL" id="UINC01076162">
    <property type="protein sequence ID" value="SVC15064.1"/>
    <property type="molecule type" value="Genomic_DNA"/>
</dbReference>
<dbReference type="Pfam" id="PF21016">
    <property type="entry name" value="RlmN_N"/>
    <property type="match status" value="1"/>
</dbReference>
<dbReference type="GO" id="GO:0070475">
    <property type="term" value="P:rRNA base methylation"/>
    <property type="evidence" value="ECO:0007669"/>
    <property type="project" value="TreeGrafter"/>
</dbReference>
<evidence type="ECO:0000313" key="5">
    <source>
        <dbReference type="EMBL" id="SVC15064.1"/>
    </source>
</evidence>
<gene>
    <name evidence="5" type="ORF">METZ01_LOCUS267918</name>
</gene>
<feature type="domain" description="Dual-specificity RNA methyltransferase RlmN N-terminal" evidence="4">
    <location>
        <begin position="5"/>
        <end position="63"/>
    </location>
</feature>
<dbReference type="Gene3D" id="1.10.150.530">
    <property type="match status" value="1"/>
</dbReference>
<feature type="non-terminal residue" evidence="5">
    <location>
        <position position="129"/>
    </location>
</feature>
<evidence type="ECO:0000256" key="3">
    <source>
        <dbReference type="ARBA" id="ARBA00022552"/>
    </source>
</evidence>
<protein>
    <recommendedName>
        <fullName evidence="4">Dual-specificity RNA methyltransferase RlmN N-terminal domain-containing protein</fullName>
    </recommendedName>
</protein>
<dbReference type="GO" id="GO:0030488">
    <property type="term" value="P:tRNA methylation"/>
    <property type="evidence" value="ECO:0007669"/>
    <property type="project" value="TreeGrafter"/>
</dbReference>
<dbReference type="GO" id="GO:0051539">
    <property type="term" value="F:4 iron, 4 sulfur cluster binding"/>
    <property type="evidence" value="ECO:0007669"/>
    <property type="project" value="UniProtKB-KW"/>
</dbReference>
<name>A0A382JRC6_9ZZZZ</name>
<keyword evidence="2" id="KW-0408">Iron</keyword>
<proteinExistence type="predicted"/>
<accession>A0A382JRC6</accession>
<dbReference type="PANTHER" id="PTHR30544:SF5">
    <property type="entry name" value="RADICAL SAM CORE DOMAIN-CONTAINING PROTEIN"/>
    <property type="match status" value="1"/>
</dbReference>
<dbReference type="InterPro" id="IPR013785">
    <property type="entry name" value="Aldolase_TIM"/>
</dbReference>
<dbReference type="Gene3D" id="3.20.20.70">
    <property type="entry name" value="Aldolase class I"/>
    <property type="match status" value="1"/>
</dbReference>
<reference evidence="5" key="1">
    <citation type="submission" date="2018-05" db="EMBL/GenBank/DDBJ databases">
        <authorList>
            <person name="Lanie J.A."/>
            <person name="Ng W.-L."/>
            <person name="Kazmierczak K.M."/>
            <person name="Andrzejewski T.M."/>
            <person name="Davidsen T.M."/>
            <person name="Wayne K.J."/>
            <person name="Tettelin H."/>
            <person name="Glass J.I."/>
            <person name="Rusch D."/>
            <person name="Podicherti R."/>
            <person name="Tsui H.-C.T."/>
            <person name="Winkler M.E."/>
        </authorList>
    </citation>
    <scope>NUCLEOTIDE SEQUENCE</scope>
</reference>
<comment type="cofactor">
    <cofactor evidence="1">
        <name>[4Fe-4S] cluster</name>
        <dbReference type="ChEBI" id="CHEBI:49883"/>
    </cofactor>
</comment>
<dbReference type="AlphaFoldDB" id="A0A382JRC6"/>
<keyword evidence="3" id="KW-0698">rRNA processing</keyword>
<evidence type="ECO:0000256" key="2">
    <source>
        <dbReference type="ARBA" id="ARBA00022485"/>
    </source>
</evidence>
<keyword evidence="2" id="KW-0479">Metal-binding</keyword>
<dbReference type="PANTHER" id="PTHR30544">
    <property type="entry name" value="23S RRNA METHYLTRANSFERASE"/>
    <property type="match status" value="1"/>
</dbReference>
<evidence type="ECO:0000259" key="4">
    <source>
        <dbReference type="Pfam" id="PF21016"/>
    </source>
</evidence>
<sequence>MKQNNLIGYSYSRLQDFFLEHGIKPYRAHQIFIWIYHYKLYDFDSMSNLSKKLRTLLKEHFYISLPRIHSKTNSQDGSIKFLFELKDGMTIESVWMPSDQRKTLCVSSQVGCRLACAFCMTGTMGLKRN</sequence>
<evidence type="ECO:0000256" key="1">
    <source>
        <dbReference type="ARBA" id="ARBA00001966"/>
    </source>
</evidence>
<keyword evidence="2" id="KW-0004">4Fe-4S</keyword>
<dbReference type="InterPro" id="IPR040072">
    <property type="entry name" value="Methyltransferase_A"/>
</dbReference>
<keyword evidence="2" id="KW-0411">Iron-sulfur</keyword>
<organism evidence="5">
    <name type="scientific">marine metagenome</name>
    <dbReference type="NCBI Taxonomy" id="408172"/>
    <lineage>
        <taxon>unclassified sequences</taxon>
        <taxon>metagenomes</taxon>
        <taxon>ecological metagenomes</taxon>
    </lineage>
</organism>
<dbReference type="InterPro" id="IPR048641">
    <property type="entry name" value="RlmN_N"/>
</dbReference>